<dbReference type="AlphaFoldDB" id="A0A7X5YMP0"/>
<feature type="transmembrane region" description="Helical" evidence="1">
    <location>
        <begin position="66"/>
        <end position="87"/>
    </location>
</feature>
<evidence type="ECO:0000256" key="1">
    <source>
        <dbReference type="SAM" id="Phobius"/>
    </source>
</evidence>
<evidence type="ECO:0000313" key="2">
    <source>
        <dbReference type="EMBL" id="NJC41350.1"/>
    </source>
</evidence>
<keyword evidence="1" id="KW-0812">Transmembrane</keyword>
<dbReference type="Proteomes" id="UP000587415">
    <property type="component" value="Unassembled WGS sequence"/>
</dbReference>
<reference evidence="2 3" key="1">
    <citation type="submission" date="2020-03" db="EMBL/GenBank/DDBJ databases">
        <title>Genomic Encyclopedia of Type Strains, Phase IV (KMG-IV): sequencing the most valuable type-strain genomes for metagenomic binning, comparative biology and taxonomic classification.</title>
        <authorList>
            <person name="Goeker M."/>
        </authorList>
    </citation>
    <scope>NUCLEOTIDE SEQUENCE [LARGE SCALE GENOMIC DNA]</scope>
    <source>
        <strain evidence="2 3">DSM 4736</strain>
    </source>
</reference>
<accession>A0A7X5YMP0</accession>
<evidence type="ECO:0000313" key="3">
    <source>
        <dbReference type="Proteomes" id="UP000587415"/>
    </source>
</evidence>
<organism evidence="2 3">
    <name type="scientific">Brevundimonas alba</name>
    <dbReference type="NCBI Taxonomy" id="74314"/>
    <lineage>
        <taxon>Bacteria</taxon>
        <taxon>Pseudomonadati</taxon>
        <taxon>Pseudomonadota</taxon>
        <taxon>Alphaproteobacteria</taxon>
        <taxon>Caulobacterales</taxon>
        <taxon>Caulobacteraceae</taxon>
        <taxon>Brevundimonas</taxon>
    </lineage>
</organism>
<dbReference type="RefSeq" id="WP_168046402.1">
    <property type="nucleotide sequence ID" value="NZ_JAATJM010000001.1"/>
</dbReference>
<comment type="caution">
    <text evidence="2">The sequence shown here is derived from an EMBL/GenBank/DDBJ whole genome shotgun (WGS) entry which is preliminary data.</text>
</comment>
<gene>
    <name evidence="2" type="ORF">GGQ87_001608</name>
</gene>
<protein>
    <submittedName>
        <fullName evidence="2">Uncharacterized protein</fullName>
    </submittedName>
</protein>
<proteinExistence type="predicted"/>
<keyword evidence="3" id="KW-1185">Reference proteome</keyword>
<keyword evidence="1" id="KW-1133">Transmembrane helix</keyword>
<dbReference type="EMBL" id="JAATJM010000001">
    <property type="protein sequence ID" value="NJC41350.1"/>
    <property type="molecule type" value="Genomic_DNA"/>
</dbReference>
<name>A0A7X5YMP0_9CAUL</name>
<sequence length="99" mass="9968">MTQTPLQEEEAAGTLAAGADLSELDPTADVVRSDGEAEPAADLDAVEAKAGPVSLKARMVHTPKGLLAAGVLVSGILLSTAVLVWVATASARRHPVATA</sequence>
<keyword evidence="1" id="KW-0472">Membrane</keyword>